<evidence type="ECO:0008006" key="4">
    <source>
        <dbReference type="Google" id="ProtNLM"/>
    </source>
</evidence>
<proteinExistence type="predicted"/>
<keyword evidence="1" id="KW-1133">Transmembrane helix</keyword>
<dbReference type="Proteomes" id="UP001356427">
    <property type="component" value="Unassembled WGS sequence"/>
</dbReference>
<evidence type="ECO:0000313" key="3">
    <source>
        <dbReference type="Proteomes" id="UP001356427"/>
    </source>
</evidence>
<sequence length="238" mass="27316">MEIEEDIYANVEEVCVKGYDDLAAGYETLHQSPQAGTRLKHGNQNSPPWRLATVSLGLLCVLLLITVISLSVHYDEPYNELSRLQTSYNNLTEEKTPVTEDSFRAGEEDIRACKSIEDGSWLGFSSMTTTRKHTARATKEWLRKKHLKVLEWPSQSPDLNPIEKKKSLEGELKSPYFFAQQQPRNLKDLEKVCMEEWAKIPAAVCANLVKTYRKPKTIWDWDWTKRGQRSGCFAVNLH</sequence>
<keyword evidence="1" id="KW-0472">Membrane</keyword>
<dbReference type="InterPro" id="IPR036397">
    <property type="entry name" value="RNaseH_sf"/>
</dbReference>
<evidence type="ECO:0000256" key="1">
    <source>
        <dbReference type="SAM" id="Phobius"/>
    </source>
</evidence>
<keyword evidence="1" id="KW-0812">Transmembrane</keyword>
<dbReference type="GO" id="GO:0003676">
    <property type="term" value="F:nucleic acid binding"/>
    <property type="evidence" value="ECO:0007669"/>
    <property type="project" value="InterPro"/>
</dbReference>
<feature type="transmembrane region" description="Helical" evidence="1">
    <location>
        <begin position="49"/>
        <end position="74"/>
    </location>
</feature>
<evidence type="ECO:0000313" key="2">
    <source>
        <dbReference type="EMBL" id="KAK6325006.1"/>
    </source>
</evidence>
<name>A0AAN8ND43_9TELE</name>
<organism evidence="2 3">
    <name type="scientific">Coregonus suidteri</name>
    <dbReference type="NCBI Taxonomy" id="861788"/>
    <lineage>
        <taxon>Eukaryota</taxon>
        <taxon>Metazoa</taxon>
        <taxon>Chordata</taxon>
        <taxon>Craniata</taxon>
        <taxon>Vertebrata</taxon>
        <taxon>Euteleostomi</taxon>
        <taxon>Actinopterygii</taxon>
        <taxon>Neopterygii</taxon>
        <taxon>Teleostei</taxon>
        <taxon>Protacanthopterygii</taxon>
        <taxon>Salmoniformes</taxon>
        <taxon>Salmonidae</taxon>
        <taxon>Coregoninae</taxon>
        <taxon>Coregonus</taxon>
    </lineage>
</organism>
<gene>
    <name evidence="2" type="ORF">J4Q44_G00043480</name>
</gene>
<reference evidence="2 3" key="1">
    <citation type="submission" date="2021-04" db="EMBL/GenBank/DDBJ databases">
        <authorList>
            <person name="De Guttry C."/>
            <person name="Zahm M."/>
            <person name="Klopp C."/>
            <person name="Cabau C."/>
            <person name="Louis A."/>
            <person name="Berthelot C."/>
            <person name="Parey E."/>
            <person name="Roest Crollius H."/>
            <person name="Montfort J."/>
            <person name="Robinson-Rechavi M."/>
            <person name="Bucao C."/>
            <person name="Bouchez O."/>
            <person name="Gislard M."/>
            <person name="Lluch J."/>
            <person name="Milhes M."/>
            <person name="Lampietro C."/>
            <person name="Lopez Roques C."/>
            <person name="Donnadieu C."/>
            <person name="Braasch I."/>
            <person name="Desvignes T."/>
            <person name="Postlethwait J."/>
            <person name="Bobe J."/>
            <person name="Wedekind C."/>
            <person name="Guiguen Y."/>
        </authorList>
    </citation>
    <scope>NUCLEOTIDE SEQUENCE [LARGE SCALE GENOMIC DNA]</scope>
    <source>
        <strain evidence="2">Cs_M1</strain>
        <tissue evidence="2">Blood</tissue>
    </source>
</reference>
<dbReference type="Gene3D" id="3.30.420.10">
    <property type="entry name" value="Ribonuclease H-like superfamily/Ribonuclease H"/>
    <property type="match status" value="1"/>
</dbReference>
<keyword evidence="3" id="KW-1185">Reference proteome</keyword>
<dbReference type="AlphaFoldDB" id="A0AAN8ND43"/>
<dbReference type="EMBL" id="JAGTTL010000003">
    <property type="protein sequence ID" value="KAK6325006.1"/>
    <property type="molecule type" value="Genomic_DNA"/>
</dbReference>
<protein>
    <recommendedName>
        <fullName evidence="4">Tc1-like transposase DDE domain-containing protein</fullName>
    </recommendedName>
</protein>
<accession>A0AAN8ND43</accession>
<comment type="caution">
    <text evidence="2">The sequence shown here is derived from an EMBL/GenBank/DDBJ whole genome shotgun (WGS) entry which is preliminary data.</text>
</comment>